<keyword evidence="2" id="KW-1185">Reference proteome</keyword>
<proteinExistence type="predicted"/>
<reference evidence="1 2" key="1">
    <citation type="submission" date="2023-03" db="EMBL/GenBank/DDBJ databases">
        <title>Genome insight into feeding habits of ladybird beetles.</title>
        <authorList>
            <person name="Li H.-S."/>
            <person name="Huang Y.-H."/>
            <person name="Pang H."/>
        </authorList>
    </citation>
    <scope>NUCLEOTIDE SEQUENCE [LARGE SCALE GENOMIC DNA]</scope>
    <source>
        <strain evidence="1">SYSU_2023b</strain>
        <tissue evidence="1">Whole body</tissue>
    </source>
</reference>
<accession>A0AAW1VD26</accession>
<protein>
    <submittedName>
        <fullName evidence="1">Uncharacterized protein</fullName>
    </submittedName>
</protein>
<evidence type="ECO:0000313" key="1">
    <source>
        <dbReference type="EMBL" id="KAK9890221.1"/>
    </source>
</evidence>
<dbReference type="EMBL" id="JARQZJ010000125">
    <property type="protein sequence ID" value="KAK9890221.1"/>
    <property type="molecule type" value="Genomic_DNA"/>
</dbReference>
<evidence type="ECO:0000313" key="2">
    <source>
        <dbReference type="Proteomes" id="UP001431783"/>
    </source>
</evidence>
<sequence length="84" mass="9279">MDEDFLPAEVLQLEPIVLQDVADSILESTSTVAVDSVPLPPATIELHRYSPIPSTSTFFLTTSEPTTDMAPILLFKITFRCLKI</sequence>
<organism evidence="1 2">
    <name type="scientific">Henosepilachna vigintioctopunctata</name>
    <dbReference type="NCBI Taxonomy" id="420089"/>
    <lineage>
        <taxon>Eukaryota</taxon>
        <taxon>Metazoa</taxon>
        <taxon>Ecdysozoa</taxon>
        <taxon>Arthropoda</taxon>
        <taxon>Hexapoda</taxon>
        <taxon>Insecta</taxon>
        <taxon>Pterygota</taxon>
        <taxon>Neoptera</taxon>
        <taxon>Endopterygota</taxon>
        <taxon>Coleoptera</taxon>
        <taxon>Polyphaga</taxon>
        <taxon>Cucujiformia</taxon>
        <taxon>Coccinelloidea</taxon>
        <taxon>Coccinellidae</taxon>
        <taxon>Epilachninae</taxon>
        <taxon>Epilachnini</taxon>
        <taxon>Henosepilachna</taxon>
    </lineage>
</organism>
<dbReference type="AlphaFoldDB" id="A0AAW1VD26"/>
<comment type="caution">
    <text evidence="1">The sequence shown here is derived from an EMBL/GenBank/DDBJ whole genome shotgun (WGS) entry which is preliminary data.</text>
</comment>
<gene>
    <name evidence="1" type="ORF">WA026_010330</name>
</gene>
<dbReference type="Proteomes" id="UP001431783">
    <property type="component" value="Unassembled WGS sequence"/>
</dbReference>
<name>A0AAW1VD26_9CUCU</name>